<reference evidence="2 3" key="1">
    <citation type="submission" date="2014-11" db="EMBL/GenBank/DDBJ databases">
        <title>Genetic blueprint of the zoonotic pathogen Toxocara canis.</title>
        <authorList>
            <person name="Zhu X.-Q."/>
            <person name="Korhonen P.K."/>
            <person name="Cai H."/>
            <person name="Young N.D."/>
            <person name="Nejsum P."/>
            <person name="von Samson-Himmelstjerna G."/>
            <person name="Boag P.R."/>
            <person name="Tan P."/>
            <person name="Li Q."/>
            <person name="Min J."/>
            <person name="Yang Y."/>
            <person name="Wang X."/>
            <person name="Fang X."/>
            <person name="Hall R.S."/>
            <person name="Hofmann A."/>
            <person name="Sternberg P.W."/>
            <person name="Jex A.R."/>
            <person name="Gasser R.B."/>
        </authorList>
    </citation>
    <scope>NUCLEOTIDE SEQUENCE [LARGE SCALE GENOMIC DNA]</scope>
    <source>
        <strain evidence="2">PN_DK_2014</strain>
    </source>
</reference>
<feature type="region of interest" description="Disordered" evidence="1">
    <location>
        <begin position="82"/>
        <end position="114"/>
    </location>
</feature>
<protein>
    <submittedName>
        <fullName evidence="2">Uncharacterized protein</fullName>
    </submittedName>
</protein>
<dbReference type="AlphaFoldDB" id="A0A0B2VKJ8"/>
<evidence type="ECO:0000313" key="2">
    <source>
        <dbReference type="EMBL" id="KHN82113.1"/>
    </source>
</evidence>
<accession>A0A0B2VKJ8</accession>
<dbReference type="EMBL" id="JPKZ01001411">
    <property type="protein sequence ID" value="KHN82113.1"/>
    <property type="molecule type" value="Genomic_DNA"/>
</dbReference>
<comment type="caution">
    <text evidence="2">The sequence shown here is derived from an EMBL/GenBank/DDBJ whole genome shotgun (WGS) entry which is preliminary data.</text>
</comment>
<organism evidence="2 3">
    <name type="scientific">Toxocara canis</name>
    <name type="common">Canine roundworm</name>
    <dbReference type="NCBI Taxonomy" id="6265"/>
    <lineage>
        <taxon>Eukaryota</taxon>
        <taxon>Metazoa</taxon>
        <taxon>Ecdysozoa</taxon>
        <taxon>Nematoda</taxon>
        <taxon>Chromadorea</taxon>
        <taxon>Rhabditida</taxon>
        <taxon>Spirurina</taxon>
        <taxon>Ascaridomorpha</taxon>
        <taxon>Ascaridoidea</taxon>
        <taxon>Toxocaridae</taxon>
        <taxon>Toxocara</taxon>
    </lineage>
</organism>
<dbReference type="Proteomes" id="UP000031036">
    <property type="component" value="Unassembled WGS sequence"/>
</dbReference>
<gene>
    <name evidence="2" type="ORF">Tcan_02696</name>
</gene>
<name>A0A0B2VKJ8_TOXCA</name>
<keyword evidence="3" id="KW-1185">Reference proteome</keyword>
<evidence type="ECO:0000313" key="3">
    <source>
        <dbReference type="Proteomes" id="UP000031036"/>
    </source>
</evidence>
<evidence type="ECO:0000256" key="1">
    <source>
        <dbReference type="SAM" id="MobiDB-lite"/>
    </source>
</evidence>
<proteinExistence type="predicted"/>
<sequence>MSRPPLRDEEGAEFYTKKLMPIAKTDNARRRVTECARQLSGFGPGRLAAASGGGCGNGVGRSCGRAISEVETAATAELVAVNPSTSSGSGYSGGSPIGGAQVKTIDGGNGQRGLDDERNDALTGCLRALCTMAQCFPSMRKLIRADKSIAQFNGPVLGRPRPPR</sequence>